<evidence type="ECO:0000313" key="4">
    <source>
        <dbReference type="EMBL" id="QKJ88939.1"/>
    </source>
</evidence>
<dbReference type="Gene3D" id="3.10.560.10">
    <property type="entry name" value="Outer membrane lipoprotein wza domain like"/>
    <property type="match status" value="1"/>
</dbReference>
<dbReference type="Pfam" id="PF06251">
    <property type="entry name" value="Caps_syn_GfcC_C"/>
    <property type="match status" value="1"/>
</dbReference>
<dbReference type="AlphaFoldDB" id="A0A6M8UGE4"/>
<evidence type="ECO:0000313" key="5">
    <source>
        <dbReference type="Proteomes" id="UP000505325"/>
    </source>
</evidence>
<sequence length="247" mass="27231">MKKITHLLLGAALGLSFNACADSQVTVYYPGTSETAQVSHAQNLAQLLASPALTNRSWWPGTVIAEKMATVVAQQHYQQTLARLRAWAATEEGDQASAINQVITQLSAIKVTGRQFTSLDPDWIRLRPEANRRLEGEYSVYTLQQPDSVTLVGAIGNPGKTPWQPGRDIRDYLEGHDRLTGAERSIAVVIAPNGEVKEAPIAYWNHRHVEAEPGSIIYVGFSSWALPGEYQDLNQHIISVLTHRIPD</sequence>
<feature type="signal peptide" evidence="1">
    <location>
        <begin position="1"/>
        <end position="21"/>
    </location>
</feature>
<proteinExistence type="predicted"/>
<dbReference type="EMBL" id="CP054212">
    <property type="protein sequence ID" value="QKJ88939.1"/>
    <property type="molecule type" value="Genomic_DNA"/>
</dbReference>
<feature type="domain" description="Capsule biosynthesis GfcC-like C-terminal" evidence="2">
    <location>
        <begin position="158"/>
        <end position="246"/>
    </location>
</feature>
<keyword evidence="5" id="KW-1185">Reference proteome</keyword>
<accession>A0A6M8UGE4</accession>
<evidence type="ECO:0000259" key="3">
    <source>
        <dbReference type="Pfam" id="PF20616"/>
    </source>
</evidence>
<dbReference type="KEGG" id="pmak:PMPD1_4031"/>
<dbReference type="Gene3D" id="6.10.250.2280">
    <property type="match status" value="1"/>
</dbReference>
<feature type="chain" id="PRO_5026791662" evidence="1">
    <location>
        <begin position="22"/>
        <end position="247"/>
    </location>
</feature>
<dbReference type="InterPro" id="IPR046459">
    <property type="entry name" value="Caps_syn_GfcC_N"/>
</dbReference>
<protein>
    <submittedName>
        <fullName evidence="4">Uncharacterized protein</fullName>
    </submittedName>
</protein>
<keyword evidence="1" id="KW-0732">Signal</keyword>
<dbReference type="InterPro" id="IPR010425">
    <property type="entry name" value="Caps_synth_GfcC-like_C"/>
</dbReference>
<reference evidence="4 5" key="1">
    <citation type="submission" date="2020-06" db="EMBL/GenBank/DDBJ databases">
        <title>Genome sequence of Paramixta manurensis strain PD-1.</title>
        <authorList>
            <person name="Lee C.W."/>
            <person name="Kim J."/>
        </authorList>
    </citation>
    <scope>NUCLEOTIDE SEQUENCE [LARGE SCALE GENOMIC DNA]</scope>
    <source>
        <strain evidence="4 5">PD-1</strain>
    </source>
</reference>
<gene>
    <name evidence="4" type="ORF">PMPD1_4031</name>
</gene>
<organism evidence="4 5">
    <name type="scientific">Paramixta manurensis</name>
    <dbReference type="NCBI Taxonomy" id="2740817"/>
    <lineage>
        <taxon>Bacteria</taxon>
        <taxon>Pseudomonadati</taxon>
        <taxon>Pseudomonadota</taxon>
        <taxon>Gammaproteobacteria</taxon>
        <taxon>Enterobacterales</taxon>
        <taxon>Erwiniaceae</taxon>
        <taxon>Paramixta</taxon>
    </lineage>
</organism>
<evidence type="ECO:0000259" key="2">
    <source>
        <dbReference type="Pfam" id="PF06251"/>
    </source>
</evidence>
<dbReference type="Gene3D" id="3.10.20.700">
    <property type="match status" value="1"/>
</dbReference>
<dbReference type="Proteomes" id="UP000505325">
    <property type="component" value="Chromosome"/>
</dbReference>
<dbReference type="RefSeq" id="WP_173635773.1">
    <property type="nucleotide sequence ID" value="NZ_CP054212.1"/>
</dbReference>
<evidence type="ECO:0000256" key="1">
    <source>
        <dbReference type="SAM" id="SignalP"/>
    </source>
</evidence>
<feature type="domain" description="Capsule biosynthesis GfcC-like N-terminal" evidence="3">
    <location>
        <begin position="21"/>
        <end position="144"/>
    </location>
</feature>
<dbReference type="Pfam" id="PF20616">
    <property type="entry name" value="Caps_syn_GfcC_N"/>
    <property type="match status" value="1"/>
</dbReference>
<name>A0A6M8UGE4_9GAMM</name>